<dbReference type="AlphaFoldDB" id="A0A8D9A6T3"/>
<dbReference type="EMBL" id="HBUF01553748">
    <property type="protein sequence ID" value="CAG6759775.1"/>
    <property type="molecule type" value="Transcribed_RNA"/>
</dbReference>
<protein>
    <submittedName>
        <fullName evidence="2">Uncharacterized protein</fullName>
    </submittedName>
</protein>
<feature type="region of interest" description="Disordered" evidence="1">
    <location>
        <begin position="81"/>
        <end position="105"/>
    </location>
</feature>
<proteinExistence type="predicted"/>
<evidence type="ECO:0000256" key="1">
    <source>
        <dbReference type="SAM" id="MobiDB-lite"/>
    </source>
</evidence>
<organism evidence="2">
    <name type="scientific">Cacopsylla melanoneura</name>
    <dbReference type="NCBI Taxonomy" id="428564"/>
    <lineage>
        <taxon>Eukaryota</taxon>
        <taxon>Metazoa</taxon>
        <taxon>Ecdysozoa</taxon>
        <taxon>Arthropoda</taxon>
        <taxon>Hexapoda</taxon>
        <taxon>Insecta</taxon>
        <taxon>Pterygota</taxon>
        <taxon>Neoptera</taxon>
        <taxon>Paraneoptera</taxon>
        <taxon>Hemiptera</taxon>
        <taxon>Sternorrhyncha</taxon>
        <taxon>Psylloidea</taxon>
        <taxon>Psyllidae</taxon>
        <taxon>Psyllinae</taxon>
        <taxon>Cacopsylla</taxon>
    </lineage>
</organism>
<evidence type="ECO:0000313" key="2">
    <source>
        <dbReference type="EMBL" id="CAG6759775.1"/>
    </source>
</evidence>
<reference evidence="2" key="1">
    <citation type="submission" date="2021-05" db="EMBL/GenBank/DDBJ databases">
        <authorList>
            <person name="Alioto T."/>
            <person name="Alioto T."/>
            <person name="Gomez Garrido J."/>
        </authorList>
    </citation>
    <scope>NUCLEOTIDE SEQUENCE</scope>
</reference>
<accession>A0A8D9A6T3</accession>
<sequence>MIINNNNRTNSNLKQNILTGSKLQPTLYQTTNKISLQPNSIISLQALTPTNSSHNPKQQTNNILAGFKVETYPTLFLTLHTLNNQNPTPNNQPTTNPYRLSPTHS</sequence>
<feature type="compositionally biased region" description="Low complexity" evidence="1">
    <location>
        <begin position="83"/>
        <end position="97"/>
    </location>
</feature>
<name>A0A8D9A6T3_9HEMI</name>